<name>A0ABQ9J5I3_9CUCU</name>
<sequence length="152" mass="16873">MFSIFPPTIAAFFKLENATSYTGHCFRRTSKSLLAYSGAKIDVLKRHGGWKSSNVVEGYVEPSIKNKQNISDKTFWQVADLSSMDVRSSSSLSPPISAALSEQTTDRLRIFIVYVGHMRPLLQRGGNMDIEILSRGSGTKANSALRILNCKR</sequence>
<dbReference type="EMBL" id="JAPWTJ010001283">
    <property type="protein sequence ID" value="KAJ8972905.1"/>
    <property type="molecule type" value="Genomic_DNA"/>
</dbReference>
<gene>
    <name evidence="2" type="ORF">NQ317_001576</name>
</gene>
<proteinExistence type="predicted"/>
<reference evidence="2" key="1">
    <citation type="journal article" date="2023" name="Insect Mol. Biol.">
        <title>Genome sequencing provides insights into the evolution of gene families encoding plant cell wall-degrading enzymes in longhorned beetles.</title>
        <authorList>
            <person name="Shin N.R."/>
            <person name="Okamura Y."/>
            <person name="Kirsch R."/>
            <person name="Pauchet Y."/>
        </authorList>
    </citation>
    <scope>NUCLEOTIDE SEQUENCE</scope>
    <source>
        <strain evidence="2">MMC_N1</strain>
    </source>
</reference>
<keyword evidence="1" id="KW-0233">DNA recombination</keyword>
<dbReference type="Gene3D" id="1.10.443.10">
    <property type="entry name" value="Intergrase catalytic core"/>
    <property type="match status" value="1"/>
</dbReference>
<protein>
    <recommendedName>
        <fullName evidence="4">Tyr recombinase domain-containing protein</fullName>
    </recommendedName>
</protein>
<evidence type="ECO:0000313" key="2">
    <source>
        <dbReference type="EMBL" id="KAJ8972905.1"/>
    </source>
</evidence>
<organism evidence="2 3">
    <name type="scientific">Molorchus minor</name>
    <dbReference type="NCBI Taxonomy" id="1323400"/>
    <lineage>
        <taxon>Eukaryota</taxon>
        <taxon>Metazoa</taxon>
        <taxon>Ecdysozoa</taxon>
        <taxon>Arthropoda</taxon>
        <taxon>Hexapoda</taxon>
        <taxon>Insecta</taxon>
        <taxon>Pterygota</taxon>
        <taxon>Neoptera</taxon>
        <taxon>Endopterygota</taxon>
        <taxon>Coleoptera</taxon>
        <taxon>Polyphaga</taxon>
        <taxon>Cucujiformia</taxon>
        <taxon>Chrysomeloidea</taxon>
        <taxon>Cerambycidae</taxon>
        <taxon>Lamiinae</taxon>
        <taxon>Monochamini</taxon>
        <taxon>Molorchus</taxon>
    </lineage>
</organism>
<accession>A0ABQ9J5I3</accession>
<evidence type="ECO:0000256" key="1">
    <source>
        <dbReference type="ARBA" id="ARBA00023172"/>
    </source>
</evidence>
<dbReference type="Proteomes" id="UP001162164">
    <property type="component" value="Unassembled WGS sequence"/>
</dbReference>
<evidence type="ECO:0008006" key="4">
    <source>
        <dbReference type="Google" id="ProtNLM"/>
    </source>
</evidence>
<keyword evidence="3" id="KW-1185">Reference proteome</keyword>
<dbReference type="InterPro" id="IPR011010">
    <property type="entry name" value="DNA_brk_join_enz"/>
</dbReference>
<dbReference type="SUPFAM" id="SSF56349">
    <property type="entry name" value="DNA breaking-rejoining enzymes"/>
    <property type="match status" value="1"/>
</dbReference>
<comment type="caution">
    <text evidence="2">The sequence shown here is derived from an EMBL/GenBank/DDBJ whole genome shotgun (WGS) entry which is preliminary data.</text>
</comment>
<evidence type="ECO:0000313" key="3">
    <source>
        <dbReference type="Proteomes" id="UP001162164"/>
    </source>
</evidence>
<dbReference type="InterPro" id="IPR013762">
    <property type="entry name" value="Integrase-like_cat_sf"/>
</dbReference>